<dbReference type="PANTHER" id="PTHR32468:SF0">
    <property type="entry name" value="K(+)_H(+) ANTIPORTER 1"/>
    <property type="match status" value="1"/>
</dbReference>
<sequence length="438" mass="46242">MGLGELSVAFFLQIFVIVAACRAMGWVMKRFFDQPQVIGEMIAGVILGPSLLGLLAPEIQATIFPPDSKPVLYVCAQLGVGLYMFLVGLGFRTDHFRDNAKSAVAVSLSGMLAPFLIAVALTPWLLDLHLFGESVTRVQATLFMGACISITAFPVLARIIQERGLTKTPLGSLALSSGAIDDAGAWTVLAIVLASFGGGAEVAFKAVLGGGLFAAFMILLGPRVLAPLARWAEREGKITPPLLAVVVMLFGLSAWAMDAAGLHSVFGGFLLGIAMPRGLLTREIKRQMEPFTIALLVPMFFVFSGLNTQLTMVNSWTLAAIAGVILLGSIAAKALACWAAARATGQDNPTAMALGALMNARGLMELIIINIGLQKGIIGPALFSMLVMMAIVTTLMASPLFEIVYGKKARASGELGHLNEDDEEAGSAKPELAPTRVR</sequence>
<feature type="transmembrane region" description="Helical" evidence="8">
    <location>
        <begin position="71"/>
        <end position="91"/>
    </location>
</feature>
<dbReference type="EMBL" id="JAHFVK010000002">
    <property type="protein sequence ID" value="MBT2135623.1"/>
    <property type="molecule type" value="Genomic_DNA"/>
</dbReference>
<feature type="transmembrane region" description="Helical" evidence="8">
    <location>
        <begin position="202"/>
        <end position="226"/>
    </location>
</feature>
<feature type="transmembrane region" description="Helical" evidence="8">
    <location>
        <begin position="138"/>
        <end position="160"/>
    </location>
</feature>
<evidence type="ECO:0000313" key="10">
    <source>
        <dbReference type="EMBL" id="MBT2135623.1"/>
    </source>
</evidence>
<feature type="transmembrane region" description="Helical" evidence="8">
    <location>
        <begin position="238"/>
        <end position="256"/>
    </location>
</feature>
<feature type="transmembrane region" description="Helical" evidence="8">
    <location>
        <begin position="37"/>
        <end position="56"/>
    </location>
</feature>
<feature type="domain" description="Cation/H+ exchanger transmembrane" evidence="9">
    <location>
        <begin position="25"/>
        <end position="399"/>
    </location>
</feature>
<accession>A0ABS5W790</accession>
<evidence type="ECO:0000256" key="8">
    <source>
        <dbReference type="SAM" id="Phobius"/>
    </source>
</evidence>
<keyword evidence="6 8" id="KW-0472">Membrane</keyword>
<dbReference type="InterPro" id="IPR050794">
    <property type="entry name" value="CPA2_transporter"/>
</dbReference>
<feature type="transmembrane region" description="Helical" evidence="8">
    <location>
        <begin position="103"/>
        <end position="126"/>
    </location>
</feature>
<keyword evidence="4 8" id="KW-1133">Transmembrane helix</keyword>
<feature type="transmembrane region" description="Helical" evidence="8">
    <location>
        <begin position="6"/>
        <end position="25"/>
    </location>
</feature>
<keyword evidence="2" id="KW-0813">Transport</keyword>
<keyword evidence="5" id="KW-0406">Ion transport</keyword>
<proteinExistence type="predicted"/>
<reference evidence="10 11" key="1">
    <citation type="submission" date="2021-05" db="EMBL/GenBank/DDBJ databases">
        <title>Croceibacterium sp. LX-88 genome sequence.</title>
        <authorList>
            <person name="Luo X."/>
        </authorList>
    </citation>
    <scope>NUCLEOTIDE SEQUENCE [LARGE SCALE GENOMIC DNA]</scope>
    <source>
        <strain evidence="10 11">LX-88</strain>
    </source>
</reference>
<name>A0ABS5W790_9SPHN</name>
<evidence type="ECO:0000256" key="3">
    <source>
        <dbReference type="ARBA" id="ARBA00022692"/>
    </source>
</evidence>
<dbReference type="InterPro" id="IPR006153">
    <property type="entry name" value="Cation/H_exchanger_TM"/>
</dbReference>
<evidence type="ECO:0000259" key="9">
    <source>
        <dbReference type="Pfam" id="PF00999"/>
    </source>
</evidence>
<evidence type="ECO:0000256" key="5">
    <source>
        <dbReference type="ARBA" id="ARBA00023065"/>
    </source>
</evidence>
<keyword evidence="3 8" id="KW-0812">Transmembrane</keyword>
<evidence type="ECO:0000313" key="11">
    <source>
        <dbReference type="Proteomes" id="UP000811255"/>
    </source>
</evidence>
<gene>
    <name evidence="10" type="ORF">KK137_14890</name>
</gene>
<evidence type="ECO:0000256" key="6">
    <source>
        <dbReference type="ARBA" id="ARBA00023136"/>
    </source>
</evidence>
<organism evidence="10 11">
    <name type="scientific">Croceibacterium selenioxidans</name>
    <dbReference type="NCBI Taxonomy" id="2838833"/>
    <lineage>
        <taxon>Bacteria</taxon>
        <taxon>Pseudomonadati</taxon>
        <taxon>Pseudomonadota</taxon>
        <taxon>Alphaproteobacteria</taxon>
        <taxon>Sphingomonadales</taxon>
        <taxon>Erythrobacteraceae</taxon>
        <taxon>Croceibacterium</taxon>
    </lineage>
</organism>
<feature type="transmembrane region" description="Helical" evidence="8">
    <location>
        <begin position="351"/>
        <end position="371"/>
    </location>
</feature>
<comment type="caution">
    <text evidence="10">The sequence shown here is derived from an EMBL/GenBank/DDBJ whole genome shotgun (WGS) entry which is preliminary data.</text>
</comment>
<dbReference type="InterPro" id="IPR038770">
    <property type="entry name" value="Na+/solute_symporter_sf"/>
</dbReference>
<evidence type="ECO:0000256" key="4">
    <source>
        <dbReference type="ARBA" id="ARBA00022989"/>
    </source>
</evidence>
<dbReference type="PANTHER" id="PTHR32468">
    <property type="entry name" value="CATION/H + ANTIPORTER"/>
    <property type="match status" value="1"/>
</dbReference>
<feature type="transmembrane region" description="Helical" evidence="8">
    <location>
        <begin position="172"/>
        <end position="196"/>
    </location>
</feature>
<feature type="transmembrane region" description="Helical" evidence="8">
    <location>
        <begin position="316"/>
        <end position="339"/>
    </location>
</feature>
<comment type="subcellular location">
    <subcellularLocation>
        <location evidence="1">Membrane</location>
        <topology evidence="1">Multi-pass membrane protein</topology>
    </subcellularLocation>
</comment>
<dbReference type="Gene3D" id="1.20.1530.20">
    <property type="match status" value="1"/>
</dbReference>
<protein>
    <submittedName>
        <fullName evidence="10">Cation:proton antiporter</fullName>
    </submittedName>
</protein>
<dbReference type="RefSeq" id="WP_214537313.1">
    <property type="nucleotide sequence ID" value="NZ_JAHFVK010000002.1"/>
</dbReference>
<feature type="transmembrane region" description="Helical" evidence="8">
    <location>
        <begin position="377"/>
        <end position="401"/>
    </location>
</feature>
<dbReference type="Proteomes" id="UP000811255">
    <property type="component" value="Unassembled WGS sequence"/>
</dbReference>
<feature type="region of interest" description="Disordered" evidence="7">
    <location>
        <begin position="416"/>
        <end position="438"/>
    </location>
</feature>
<evidence type="ECO:0000256" key="2">
    <source>
        <dbReference type="ARBA" id="ARBA00022448"/>
    </source>
</evidence>
<feature type="transmembrane region" description="Helical" evidence="8">
    <location>
        <begin position="292"/>
        <end position="310"/>
    </location>
</feature>
<dbReference type="Pfam" id="PF00999">
    <property type="entry name" value="Na_H_Exchanger"/>
    <property type="match status" value="1"/>
</dbReference>
<evidence type="ECO:0000256" key="1">
    <source>
        <dbReference type="ARBA" id="ARBA00004141"/>
    </source>
</evidence>
<evidence type="ECO:0000256" key="7">
    <source>
        <dbReference type="SAM" id="MobiDB-lite"/>
    </source>
</evidence>
<keyword evidence="11" id="KW-1185">Reference proteome</keyword>
<feature type="transmembrane region" description="Helical" evidence="8">
    <location>
        <begin position="262"/>
        <end position="280"/>
    </location>
</feature>